<evidence type="ECO:0000313" key="1">
    <source>
        <dbReference type="EMBL" id="PAX49790.1"/>
    </source>
</evidence>
<dbReference type="EMBL" id="NTFS01000530">
    <property type="protein sequence ID" value="PAX49790.1"/>
    <property type="molecule type" value="Genomic_DNA"/>
</dbReference>
<dbReference type="OrthoDB" id="513051at2"/>
<evidence type="ECO:0000313" key="2">
    <source>
        <dbReference type="Proteomes" id="UP000218238"/>
    </source>
</evidence>
<gene>
    <name evidence="1" type="ORF">CK510_27770</name>
</gene>
<organism evidence="1 2">
    <name type="scientific">Brunnivagina elsteri CCALA 953</name>
    <dbReference type="NCBI Taxonomy" id="987040"/>
    <lineage>
        <taxon>Bacteria</taxon>
        <taxon>Bacillati</taxon>
        <taxon>Cyanobacteriota</taxon>
        <taxon>Cyanophyceae</taxon>
        <taxon>Nostocales</taxon>
        <taxon>Calotrichaceae</taxon>
        <taxon>Brunnivagina</taxon>
    </lineage>
</organism>
<dbReference type="AlphaFoldDB" id="A0A2A2TAZ3"/>
<accession>A0A2A2TAZ3</accession>
<keyword evidence="2" id="KW-1185">Reference proteome</keyword>
<protein>
    <submittedName>
        <fullName evidence="1">Uncharacterized protein</fullName>
    </submittedName>
</protein>
<dbReference type="Proteomes" id="UP000218238">
    <property type="component" value="Unassembled WGS sequence"/>
</dbReference>
<comment type="caution">
    <text evidence="1">The sequence shown here is derived from an EMBL/GenBank/DDBJ whole genome shotgun (WGS) entry which is preliminary data.</text>
</comment>
<name>A0A2A2TAZ3_9CYAN</name>
<reference evidence="1 2" key="1">
    <citation type="submission" date="2017-08" db="EMBL/GenBank/DDBJ databases">
        <title>Draft genome sequence of filamentous cyanobacterium Calothrix elsteri CCALA 953.</title>
        <authorList>
            <person name="Gagunashvili A.N."/>
            <person name="Elster J."/>
            <person name="Andresson O.S."/>
        </authorList>
    </citation>
    <scope>NUCLEOTIDE SEQUENCE [LARGE SCALE GENOMIC DNA]</scope>
    <source>
        <strain evidence="1 2">CCALA 953</strain>
    </source>
</reference>
<dbReference type="RefSeq" id="WP_095724722.1">
    <property type="nucleotide sequence ID" value="NZ_NTFS01000530.1"/>
</dbReference>
<proteinExistence type="predicted"/>
<sequence>MQVLKRAIKPEVYISFLHMYPTTWGTAGDICLIRESIAKSSVSKFVGHKLQLALPKGLERDRLVGCPIIKVAGNVGEGNPKDHKSEWEVYVGVDREIAIAALKPWGFTLIDVDTNVP</sequence>